<reference evidence="1 2" key="1">
    <citation type="submission" date="2019-05" db="EMBL/GenBank/DDBJ databases">
        <title>Another draft genome of Portunus trituberculatus and its Hox gene families provides insights of decapod evolution.</title>
        <authorList>
            <person name="Jeong J.-H."/>
            <person name="Song I."/>
            <person name="Kim S."/>
            <person name="Choi T."/>
            <person name="Kim D."/>
            <person name="Ryu S."/>
            <person name="Kim W."/>
        </authorList>
    </citation>
    <scope>NUCLEOTIDE SEQUENCE [LARGE SCALE GENOMIC DNA]</scope>
    <source>
        <tissue evidence="1">Muscle</tissue>
    </source>
</reference>
<proteinExistence type="predicted"/>
<keyword evidence="2" id="KW-1185">Reference proteome</keyword>
<protein>
    <submittedName>
        <fullName evidence="1">Uncharacterized protein</fullName>
    </submittedName>
</protein>
<dbReference type="EMBL" id="VSRR010032669">
    <property type="protein sequence ID" value="MPC71314.1"/>
    <property type="molecule type" value="Genomic_DNA"/>
</dbReference>
<dbReference type="Proteomes" id="UP000324222">
    <property type="component" value="Unassembled WGS sequence"/>
</dbReference>
<sequence length="105" mass="11503">MSWEGPVSFADADLLDGGKRWKTGWEWQQVSPSVVAAAVSWAGSGALAACWPQGAGLHPWPEVAAYFPAYPGRTKYPITACGWTEGNPEWLIIRKGECTPMFQYV</sequence>
<dbReference type="AlphaFoldDB" id="A0A5B7HS64"/>
<evidence type="ECO:0000313" key="1">
    <source>
        <dbReference type="EMBL" id="MPC71314.1"/>
    </source>
</evidence>
<comment type="caution">
    <text evidence="1">The sequence shown here is derived from an EMBL/GenBank/DDBJ whole genome shotgun (WGS) entry which is preliminary data.</text>
</comment>
<evidence type="ECO:0000313" key="2">
    <source>
        <dbReference type="Proteomes" id="UP000324222"/>
    </source>
</evidence>
<gene>
    <name evidence="1" type="ORF">E2C01_065588</name>
</gene>
<accession>A0A5B7HS64</accession>
<organism evidence="1 2">
    <name type="scientific">Portunus trituberculatus</name>
    <name type="common">Swimming crab</name>
    <name type="synonym">Neptunus trituberculatus</name>
    <dbReference type="NCBI Taxonomy" id="210409"/>
    <lineage>
        <taxon>Eukaryota</taxon>
        <taxon>Metazoa</taxon>
        <taxon>Ecdysozoa</taxon>
        <taxon>Arthropoda</taxon>
        <taxon>Crustacea</taxon>
        <taxon>Multicrustacea</taxon>
        <taxon>Malacostraca</taxon>
        <taxon>Eumalacostraca</taxon>
        <taxon>Eucarida</taxon>
        <taxon>Decapoda</taxon>
        <taxon>Pleocyemata</taxon>
        <taxon>Brachyura</taxon>
        <taxon>Eubrachyura</taxon>
        <taxon>Portunoidea</taxon>
        <taxon>Portunidae</taxon>
        <taxon>Portuninae</taxon>
        <taxon>Portunus</taxon>
    </lineage>
</organism>
<name>A0A5B7HS64_PORTR</name>